<dbReference type="GO" id="GO:0016616">
    <property type="term" value="F:oxidoreductase activity, acting on the CH-OH group of donors, NAD or NADP as acceptor"/>
    <property type="evidence" value="ECO:0007669"/>
    <property type="project" value="TreeGrafter"/>
</dbReference>
<dbReference type="PANTHER" id="PTHR42760:SF40">
    <property type="entry name" value="3-OXOACYL-[ACYL-CARRIER-PROTEIN] REDUCTASE, CHLOROPLASTIC"/>
    <property type="match status" value="1"/>
</dbReference>
<evidence type="ECO:0000256" key="1">
    <source>
        <dbReference type="ARBA" id="ARBA00006484"/>
    </source>
</evidence>
<protein>
    <submittedName>
        <fullName evidence="3">NAD(P)-dependent dehydrogenase (Short-subunit alcohol dehydrogenase family)</fullName>
    </submittedName>
</protein>
<evidence type="ECO:0000313" key="3">
    <source>
        <dbReference type="EMBL" id="MBP1326347.1"/>
    </source>
</evidence>
<dbReference type="FunFam" id="3.40.50.720:FF:000084">
    <property type="entry name" value="Short-chain dehydrogenase reductase"/>
    <property type="match status" value="1"/>
</dbReference>
<comment type="caution">
    <text evidence="3">The sequence shown here is derived from an EMBL/GenBank/DDBJ whole genome shotgun (WGS) entry which is preliminary data.</text>
</comment>
<accession>A0A940PLY0</accession>
<reference evidence="3" key="1">
    <citation type="submission" date="2021-02" db="EMBL/GenBank/DDBJ databases">
        <title>Sequencing the genomes of 1000 actinobacteria strains.</title>
        <authorList>
            <person name="Klenk H.-P."/>
        </authorList>
    </citation>
    <scope>NUCLEOTIDE SEQUENCE</scope>
    <source>
        <strain evidence="3">DSM 22850</strain>
    </source>
</reference>
<dbReference type="InterPro" id="IPR036291">
    <property type="entry name" value="NAD(P)-bd_dom_sf"/>
</dbReference>
<dbReference type="Pfam" id="PF13561">
    <property type="entry name" value="adh_short_C2"/>
    <property type="match status" value="1"/>
</dbReference>
<dbReference type="PRINTS" id="PR00081">
    <property type="entry name" value="GDHRDH"/>
</dbReference>
<dbReference type="Gene3D" id="3.40.50.720">
    <property type="entry name" value="NAD(P)-binding Rossmann-like Domain"/>
    <property type="match status" value="1"/>
</dbReference>
<dbReference type="RefSeq" id="WP_209705274.1">
    <property type="nucleotide sequence ID" value="NZ_JAFIDA010000001.1"/>
</dbReference>
<sequence>MGSFDGKVVLISGTGSGMGRAAALAFAAKGAHVVGADINLDNALETQALVAAQGGEIETVGPVDLADPNDVERWVNSALERFGRIDVLYNNAGSVRFGSFDEYSLDDWEYTIRNELTIDFVTSKAVWPTMVSQSSGVIINIASIAAHREGLAFPATAHSAANAGIVALTRTIAAAGAKHGIRAVSISPGWVENPNSRSSRSTDPQVKAMNAHLLSQLPLGRRVSMEEVIDTVMFAASDKASYLTGQDILLDGGMTSAI</sequence>
<dbReference type="AlphaFoldDB" id="A0A940PLY0"/>
<evidence type="ECO:0000256" key="2">
    <source>
        <dbReference type="ARBA" id="ARBA00023002"/>
    </source>
</evidence>
<name>A0A940PLY0_9MICO</name>
<keyword evidence="2" id="KW-0560">Oxidoreductase</keyword>
<dbReference type="PRINTS" id="PR00080">
    <property type="entry name" value="SDRFAMILY"/>
</dbReference>
<comment type="similarity">
    <text evidence="1">Belongs to the short-chain dehydrogenases/reductases (SDR) family.</text>
</comment>
<organism evidence="3 4">
    <name type="scientific">Leucobacter exalbidus</name>
    <dbReference type="NCBI Taxonomy" id="662960"/>
    <lineage>
        <taxon>Bacteria</taxon>
        <taxon>Bacillati</taxon>
        <taxon>Actinomycetota</taxon>
        <taxon>Actinomycetes</taxon>
        <taxon>Micrococcales</taxon>
        <taxon>Microbacteriaceae</taxon>
        <taxon>Leucobacter</taxon>
    </lineage>
</organism>
<dbReference type="PANTHER" id="PTHR42760">
    <property type="entry name" value="SHORT-CHAIN DEHYDROGENASES/REDUCTASES FAMILY MEMBER"/>
    <property type="match status" value="1"/>
</dbReference>
<dbReference type="SUPFAM" id="SSF51735">
    <property type="entry name" value="NAD(P)-binding Rossmann-fold domains"/>
    <property type="match status" value="1"/>
</dbReference>
<keyword evidence="4" id="KW-1185">Reference proteome</keyword>
<evidence type="ECO:0000313" key="4">
    <source>
        <dbReference type="Proteomes" id="UP000675163"/>
    </source>
</evidence>
<proteinExistence type="inferred from homology"/>
<dbReference type="InterPro" id="IPR002347">
    <property type="entry name" value="SDR_fam"/>
</dbReference>
<dbReference type="GO" id="GO:0030497">
    <property type="term" value="P:fatty acid elongation"/>
    <property type="evidence" value="ECO:0007669"/>
    <property type="project" value="TreeGrafter"/>
</dbReference>
<gene>
    <name evidence="3" type="ORF">JOF28_001579</name>
</gene>
<dbReference type="EMBL" id="JAFIDA010000001">
    <property type="protein sequence ID" value="MBP1326347.1"/>
    <property type="molecule type" value="Genomic_DNA"/>
</dbReference>
<dbReference type="Proteomes" id="UP000675163">
    <property type="component" value="Unassembled WGS sequence"/>
</dbReference>